<dbReference type="SMART" id="SM00710">
    <property type="entry name" value="PbH1"/>
    <property type="match status" value="5"/>
</dbReference>
<proteinExistence type="inferred from homology"/>
<dbReference type="FunFam" id="2.160.20.10:FF:000004">
    <property type="entry name" value="Pectin lyase-like superfamily protein"/>
    <property type="match status" value="1"/>
</dbReference>
<evidence type="ECO:0000256" key="6">
    <source>
        <dbReference type="ARBA" id="ARBA00023295"/>
    </source>
</evidence>
<keyword evidence="6 9" id="KW-0326">Glycosidase</keyword>
<comment type="subcellular location">
    <subcellularLocation>
        <location evidence="1">Secreted</location>
        <location evidence="1">Cell wall</location>
    </subcellularLocation>
</comment>
<dbReference type="GO" id="GO:0005975">
    <property type="term" value="P:carbohydrate metabolic process"/>
    <property type="evidence" value="ECO:0007669"/>
    <property type="project" value="InterPro"/>
</dbReference>
<dbReference type="InterPro" id="IPR006626">
    <property type="entry name" value="PbH1"/>
</dbReference>
<evidence type="ECO:0000256" key="9">
    <source>
        <dbReference type="RuleBase" id="RU361169"/>
    </source>
</evidence>
<dbReference type="EMBL" id="JAYKXN010000004">
    <property type="protein sequence ID" value="KAK7292667.1"/>
    <property type="molecule type" value="Genomic_DNA"/>
</dbReference>
<evidence type="ECO:0000313" key="11">
    <source>
        <dbReference type="Proteomes" id="UP001359559"/>
    </source>
</evidence>
<evidence type="ECO:0000256" key="3">
    <source>
        <dbReference type="ARBA" id="ARBA00022512"/>
    </source>
</evidence>
<evidence type="ECO:0000313" key="10">
    <source>
        <dbReference type="EMBL" id="KAK7292667.1"/>
    </source>
</evidence>
<feature type="active site" evidence="8">
    <location>
        <position position="233"/>
    </location>
</feature>
<dbReference type="Gene3D" id="2.160.20.10">
    <property type="entry name" value="Single-stranded right-handed beta-helix, Pectin lyase-like"/>
    <property type="match status" value="1"/>
</dbReference>
<protein>
    <recommendedName>
        <fullName evidence="12">Polygalacturonase</fullName>
    </recommendedName>
</protein>
<dbReference type="InterPro" id="IPR012334">
    <property type="entry name" value="Pectin_lyas_fold"/>
</dbReference>
<keyword evidence="3" id="KW-0134">Cell wall</keyword>
<dbReference type="PROSITE" id="PS00502">
    <property type="entry name" value="POLYGALACTURONASE"/>
    <property type="match status" value="1"/>
</dbReference>
<organism evidence="10 11">
    <name type="scientific">Clitoria ternatea</name>
    <name type="common">Butterfly pea</name>
    <dbReference type="NCBI Taxonomy" id="43366"/>
    <lineage>
        <taxon>Eukaryota</taxon>
        <taxon>Viridiplantae</taxon>
        <taxon>Streptophyta</taxon>
        <taxon>Embryophyta</taxon>
        <taxon>Tracheophyta</taxon>
        <taxon>Spermatophyta</taxon>
        <taxon>Magnoliopsida</taxon>
        <taxon>eudicotyledons</taxon>
        <taxon>Gunneridae</taxon>
        <taxon>Pentapetalae</taxon>
        <taxon>rosids</taxon>
        <taxon>fabids</taxon>
        <taxon>Fabales</taxon>
        <taxon>Fabaceae</taxon>
        <taxon>Papilionoideae</taxon>
        <taxon>50 kb inversion clade</taxon>
        <taxon>NPAAA clade</taxon>
        <taxon>indigoferoid/millettioid clade</taxon>
        <taxon>Phaseoleae</taxon>
        <taxon>Clitoria</taxon>
    </lineage>
</organism>
<keyword evidence="7" id="KW-0961">Cell wall biogenesis/degradation</keyword>
<keyword evidence="5 9" id="KW-0378">Hydrolase</keyword>
<dbReference type="AlphaFoldDB" id="A0AAN9PCR7"/>
<evidence type="ECO:0000256" key="8">
    <source>
        <dbReference type="PROSITE-ProRule" id="PRU10052"/>
    </source>
</evidence>
<reference evidence="10 11" key="1">
    <citation type="submission" date="2024-01" db="EMBL/GenBank/DDBJ databases">
        <title>The genomes of 5 underutilized Papilionoideae crops provide insights into root nodulation and disease resistance.</title>
        <authorList>
            <person name="Yuan L."/>
        </authorList>
    </citation>
    <scope>NUCLEOTIDE SEQUENCE [LARGE SCALE GENOMIC DNA]</scope>
    <source>
        <strain evidence="10">LY-2023</strain>
        <tissue evidence="10">Leaf</tissue>
    </source>
</reference>
<evidence type="ECO:0000256" key="2">
    <source>
        <dbReference type="ARBA" id="ARBA00008834"/>
    </source>
</evidence>
<name>A0AAN9PCR7_CLITE</name>
<evidence type="ECO:0000256" key="7">
    <source>
        <dbReference type="ARBA" id="ARBA00023316"/>
    </source>
</evidence>
<accession>A0AAN9PCR7</accession>
<keyword evidence="11" id="KW-1185">Reference proteome</keyword>
<dbReference type="Proteomes" id="UP001359559">
    <property type="component" value="Unassembled WGS sequence"/>
</dbReference>
<evidence type="ECO:0000256" key="5">
    <source>
        <dbReference type="ARBA" id="ARBA00022801"/>
    </source>
</evidence>
<keyword evidence="4" id="KW-0964">Secreted</keyword>
<evidence type="ECO:0008006" key="12">
    <source>
        <dbReference type="Google" id="ProtNLM"/>
    </source>
</evidence>
<comment type="similarity">
    <text evidence="2 9">Belongs to the glycosyl hydrolase 28 family.</text>
</comment>
<dbReference type="GO" id="GO:0071555">
    <property type="term" value="P:cell wall organization"/>
    <property type="evidence" value="ECO:0007669"/>
    <property type="project" value="UniProtKB-KW"/>
</dbReference>
<evidence type="ECO:0000256" key="1">
    <source>
        <dbReference type="ARBA" id="ARBA00004191"/>
    </source>
</evidence>
<comment type="caution">
    <text evidence="10">The sequence shown here is derived from an EMBL/GenBank/DDBJ whole genome shotgun (WGS) entry which is preliminary data.</text>
</comment>
<sequence>MYLLLCLLVWIVEAKPQFKIFNVKDYNARADGNTDNSVAFLKAWSDACNWNGKATVLIPEGTYTLKTVIFKGPCKGPMTFEIKGILKAPIDPSSLSDQQWINFMYVNQLSVIGGGTLNGQGAATRKLCNNHSNCQFLFTTMVFNFVTNGYIQNVHSVDSKGGHFIVFGCQNMTFTDVTISAPVESHNTDGIKISQTYGTNITNVSIGTGDDCVAMISGTRNVRISNVVCGPGHGISVGSLGKNEGEEGVYDIVVKNCTLNGTSDGLRIKTWGVPLKKTLYVSDFLFEDIIINNVQHPINIDQAYCPGHDCDTKVASDVQISNVTYRNVRGSGSGDIAVNINCSKDWPCQKITLEDINLQPYGGKGKLTNFCSHVNGASHGKQIPPSCVPHPTYILSK</sequence>
<dbReference type="GO" id="GO:0004650">
    <property type="term" value="F:polygalacturonase activity"/>
    <property type="evidence" value="ECO:0007669"/>
    <property type="project" value="InterPro"/>
</dbReference>
<gene>
    <name evidence="10" type="ORF">RJT34_15518</name>
</gene>
<dbReference type="PANTHER" id="PTHR31375">
    <property type="match status" value="1"/>
</dbReference>
<dbReference type="InterPro" id="IPR011050">
    <property type="entry name" value="Pectin_lyase_fold/virulence"/>
</dbReference>
<evidence type="ECO:0000256" key="4">
    <source>
        <dbReference type="ARBA" id="ARBA00022525"/>
    </source>
</evidence>
<dbReference type="InterPro" id="IPR000743">
    <property type="entry name" value="Glyco_hydro_28"/>
</dbReference>
<dbReference type="SUPFAM" id="SSF51126">
    <property type="entry name" value="Pectin lyase-like"/>
    <property type="match status" value="1"/>
</dbReference>
<dbReference type="Pfam" id="PF00295">
    <property type="entry name" value="Glyco_hydro_28"/>
    <property type="match status" value="1"/>
</dbReference>